<name>A0ABN7VJJ5_GIGMA</name>
<dbReference type="Proteomes" id="UP000789901">
    <property type="component" value="Unassembled WGS sequence"/>
</dbReference>
<sequence>MEEFLFEASFDNEEANSDCSQGSSIGIAAEHHKEEFIFDWQLLKKACKLT</sequence>
<dbReference type="EMBL" id="CAJVQB010016368">
    <property type="protein sequence ID" value="CAG8779573.1"/>
    <property type="molecule type" value="Genomic_DNA"/>
</dbReference>
<evidence type="ECO:0000313" key="2">
    <source>
        <dbReference type="Proteomes" id="UP000789901"/>
    </source>
</evidence>
<accession>A0ABN7VJJ5</accession>
<organism evidence="1 2">
    <name type="scientific">Gigaspora margarita</name>
    <dbReference type="NCBI Taxonomy" id="4874"/>
    <lineage>
        <taxon>Eukaryota</taxon>
        <taxon>Fungi</taxon>
        <taxon>Fungi incertae sedis</taxon>
        <taxon>Mucoromycota</taxon>
        <taxon>Glomeromycotina</taxon>
        <taxon>Glomeromycetes</taxon>
        <taxon>Diversisporales</taxon>
        <taxon>Gigasporaceae</taxon>
        <taxon>Gigaspora</taxon>
    </lineage>
</organism>
<feature type="non-terminal residue" evidence="1">
    <location>
        <position position="50"/>
    </location>
</feature>
<protein>
    <submittedName>
        <fullName evidence="1">15467_t:CDS:1</fullName>
    </submittedName>
</protein>
<gene>
    <name evidence="1" type="ORF">GMARGA_LOCUS19533</name>
</gene>
<proteinExistence type="predicted"/>
<keyword evidence="2" id="KW-1185">Reference proteome</keyword>
<evidence type="ECO:0000313" key="1">
    <source>
        <dbReference type="EMBL" id="CAG8779573.1"/>
    </source>
</evidence>
<reference evidence="1 2" key="1">
    <citation type="submission" date="2021-06" db="EMBL/GenBank/DDBJ databases">
        <authorList>
            <person name="Kallberg Y."/>
            <person name="Tangrot J."/>
            <person name="Rosling A."/>
        </authorList>
    </citation>
    <scope>NUCLEOTIDE SEQUENCE [LARGE SCALE GENOMIC DNA]</scope>
    <source>
        <strain evidence="1 2">120-4 pot B 10/14</strain>
    </source>
</reference>
<comment type="caution">
    <text evidence="1">The sequence shown here is derived from an EMBL/GenBank/DDBJ whole genome shotgun (WGS) entry which is preliminary data.</text>
</comment>